<evidence type="ECO:0000256" key="8">
    <source>
        <dbReference type="SAM" id="SignalP"/>
    </source>
</evidence>
<sequence>MSGSDLILVLISIFFPPFAVAYRRGICSADLLINICLCVLGFLPGLLHAWYIIAKYPSGYYYNLDLENHPGDQHTVYVEVPSGSPSSSSSNQRQAQEQQPNYGSTSDANPKPSKSTNPPAYKDTFGNN</sequence>
<evidence type="ECO:0000256" key="2">
    <source>
        <dbReference type="ARBA" id="ARBA00009530"/>
    </source>
</evidence>
<keyword evidence="8" id="KW-0732">Signal</keyword>
<comment type="subcellular location">
    <subcellularLocation>
        <location evidence="1">Membrane</location>
    </subcellularLocation>
</comment>
<feature type="chain" id="PRO_5009133838" evidence="8">
    <location>
        <begin position="22"/>
        <end position="128"/>
    </location>
</feature>
<keyword evidence="10" id="KW-1185">Reference proteome</keyword>
<name>A0A1E3PGU7_9ASCO</name>
<dbReference type="OrthoDB" id="2802411at2759"/>
<feature type="compositionally biased region" description="Low complexity" evidence="6">
    <location>
        <begin position="81"/>
        <end position="90"/>
    </location>
</feature>
<evidence type="ECO:0000256" key="5">
    <source>
        <dbReference type="ARBA" id="ARBA00023136"/>
    </source>
</evidence>
<evidence type="ECO:0000256" key="7">
    <source>
        <dbReference type="SAM" id="Phobius"/>
    </source>
</evidence>
<dbReference type="Proteomes" id="UP000095009">
    <property type="component" value="Unassembled WGS sequence"/>
</dbReference>
<feature type="transmembrane region" description="Helical" evidence="7">
    <location>
        <begin position="31"/>
        <end position="53"/>
    </location>
</feature>
<feature type="signal peptide" evidence="8">
    <location>
        <begin position="1"/>
        <end position="21"/>
    </location>
</feature>
<evidence type="ECO:0000313" key="9">
    <source>
        <dbReference type="EMBL" id="ODQ64635.1"/>
    </source>
</evidence>
<comment type="similarity">
    <text evidence="2">Belongs to the UPF0057 (PMP3) family.</text>
</comment>
<evidence type="ECO:0000256" key="1">
    <source>
        <dbReference type="ARBA" id="ARBA00004370"/>
    </source>
</evidence>
<dbReference type="GO" id="GO:0016020">
    <property type="term" value="C:membrane"/>
    <property type="evidence" value="ECO:0007669"/>
    <property type="project" value="UniProtKB-SubCell"/>
</dbReference>
<evidence type="ECO:0000256" key="6">
    <source>
        <dbReference type="SAM" id="MobiDB-lite"/>
    </source>
</evidence>
<proteinExistence type="inferred from homology"/>
<dbReference type="InterPro" id="IPR000612">
    <property type="entry name" value="PMP3"/>
</dbReference>
<evidence type="ECO:0000313" key="10">
    <source>
        <dbReference type="Proteomes" id="UP000095009"/>
    </source>
</evidence>
<organism evidence="9 10">
    <name type="scientific">Nadsonia fulvescens var. elongata DSM 6958</name>
    <dbReference type="NCBI Taxonomy" id="857566"/>
    <lineage>
        <taxon>Eukaryota</taxon>
        <taxon>Fungi</taxon>
        <taxon>Dikarya</taxon>
        <taxon>Ascomycota</taxon>
        <taxon>Saccharomycotina</taxon>
        <taxon>Dipodascomycetes</taxon>
        <taxon>Dipodascales</taxon>
        <taxon>Dipodascales incertae sedis</taxon>
        <taxon>Nadsonia</taxon>
    </lineage>
</organism>
<evidence type="ECO:0000256" key="3">
    <source>
        <dbReference type="ARBA" id="ARBA00022692"/>
    </source>
</evidence>
<dbReference type="Pfam" id="PF01679">
    <property type="entry name" value="Pmp3"/>
    <property type="match status" value="1"/>
</dbReference>
<dbReference type="PANTHER" id="PTHR21659:SF42">
    <property type="entry name" value="UPF0057 MEMBRANE PROTEIN ZK632.10-RELATED"/>
    <property type="match status" value="1"/>
</dbReference>
<dbReference type="AlphaFoldDB" id="A0A1E3PGU7"/>
<keyword evidence="5 7" id="KW-0472">Membrane</keyword>
<reference evidence="9 10" key="1">
    <citation type="journal article" date="2016" name="Proc. Natl. Acad. Sci. U.S.A.">
        <title>Comparative genomics of biotechnologically important yeasts.</title>
        <authorList>
            <person name="Riley R."/>
            <person name="Haridas S."/>
            <person name="Wolfe K.H."/>
            <person name="Lopes M.R."/>
            <person name="Hittinger C.T."/>
            <person name="Goeker M."/>
            <person name="Salamov A.A."/>
            <person name="Wisecaver J.H."/>
            <person name="Long T.M."/>
            <person name="Calvey C.H."/>
            <person name="Aerts A.L."/>
            <person name="Barry K.W."/>
            <person name="Choi C."/>
            <person name="Clum A."/>
            <person name="Coughlan A.Y."/>
            <person name="Deshpande S."/>
            <person name="Douglass A.P."/>
            <person name="Hanson S.J."/>
            <person name="Klenk H.-P."/>
            <person name="LaButti K.M."/>
            <person name="Lapidus A."/>
            <person name="Lindquist E.A."/>
            <person name="Lipzen A.M."/>
            <person name="Meier-Kolthoff J.P."/>
            <person name="Ohm R.A."/>
            <person name="Otillar R.P."/>
            <person name="Pangilinan J.L."/>
            <person name="Peng Y."/>
            <person name="Rokas A."/>
            <person name="Rosa C.A."/>
            <person name="Scheuner C."/>
            <person name="Sibirny A.A."/>
            <person name="Slot J.C."/>
            <person name="Stielow J.B."/>
            <person name="Sun H."/>
            <person name="Kurtzman C.P."/>
            <person name="Blackwell M."/>
            <person name="Grigoriev I.V."/>
            <person name="Jeffries T.W."/>
        </authorList>
    </citation>
    <scope>NUCLEOTIDE SEQUENCE [LARGE SCALE GENOMIC DNA]</scope>
    <source>
        <strain evidence="9 10">DSM 6958</strain>
    </source>
</reference>
<evidence type="ECO:0000256" key="4">
    <source>
        <dbReference type="ARBA" id="ARBA00022989"/>
    </source>
</evidence>
<protein>
    <submittedName>
        <fullName evidence="9">UPF0057-domain-containing protein</fullName>
    </submittedName>
</protein>
<keyword evidence="3 7" id="KW-0812">Transmembrane</keyword>
<gene>
    <name evidence="9" type="ORF">NADFUDRAFT_83565</name>
</gene>
<feature type="region of interest" description="Disordered" evidence="6">
    <location>
        <begin position="75"/>
        <end position="128"/>
    </location>
</feature>
<keyword evidence="4 7" id="KW-1133">Transmembrane helix</keyword>
<feature type="compositionally biased region" description="Polar residues" evidence="6">
    <location>
        <begin position="91"/>
        <end position="118"/>
    </location>
</feature>
<dbReference type="STRING" id="857566.A0A1E3PGU7"/>
<dbReference type="EMBL" id="KV454411">
    <property type="protein sequence ID" value="ODQ64635.1"/>
    <property type="molecule type" value="Genomic_DNA"/>
</dbReference>
<dbReference type="PANTHER" id="PTHR21659">
    <property type="entry name" value="HYDROPHOBIC PROTEIN RCI2 LOW TEMPERATURE AND SALT RESPONSIVE PROTEIN LTI6 -RELATED"/>
    <property type="match status" value="1"/>
</dbReference>
<accession>A0A1E3PGU7</accession>